<dbReference type="SUPFAM" id="SSF55681">
    <property type="entry name" value="Class II aaRS and biotin synthetases"/>
    <property type="match status" value="1"/>
</dbReference>
<evidence type="ECO:0000256" key="4">
    <source>
        <dbReference type="ARBA" id="ARBA00022598"/>
    </source>
</evidence>
<comment type="pathway">
    <text evidence="1">Protein modification; protein lipoylation via exogenous pathway; protein N(6)-(lipoyl)lysine from lipoate: step 2/2.</text>
</comment>
<dbReference type="AlphaFoldDB" id="A0A1L8WLD1"/>
<dbReference type="EC" id="6.3.1.20" evidence="3"/>
<dbReference type="InterPro" id="IPR045864">
    <property type="entry name" value="aa-tRNA-synth_II/BPL/LPL"/>
</dbReference>
<organism evidence="9 10">
    <name type="scientific">Enterococcus ratti</name>
    <dbReference type="NCBI Taxonomy" id="150033"/>
    <lineage>
        <taxon>Bacteria</taxon>
        <taxon>Bacillati</taxon>
        <taxon>Bacillota</taxon>
        <taxon>Bacilli</taxon>
        <taxon>Lactobacillales</taxon>
        <taxon>Enterococcaceae</taxon>
        <taxon>Enterococcus</taxon>
    </lineage>
</organism>
<evidence type="ECO:0000256" key="6">
    <source>
        <dbReference type="ARBA" id="ARBA00022840"/>
    </source>
</evidence>
<dbReference type="EMBL" id="JXLB01000009">
    <property type="protein sequence ID" value="OJG81824.1"/>
    <property type="molecule type" value="Genomic_DNA"/>
</dbReference>
<keyword evidence="6" id="KW-0067">ATP-binding</keyword>
<dbReference type="PROSITE" id="PS51733">
    <property type="entry name" value="BPL_LPL_CATALYTIC"/>
    <property type="match status" value="1"/>
</dbReference>
<sequence length="332" mass="38775">MKSQDIRRNLATEEYLMKNFPMDEPLFLFYIQKPCVIIGRNQNVYEEINLNYLRKEKVTLTRRISGGGAVYDDLGNLSFSFVTTKNSAKFGEYKTLTFPILQALKRMGAINAKAGGRNDLYINGMKFSGNAMYTRKQRLYSHGTLMYDVDLSVLDKILTVSKEKIVSKATKSLRKSVTNIKPFLKPSFQFDKTEEFRDALLREIYQVDSLTKIEDKRVYLTSKEEECIDQLVNKRYGNNEWIYGETPQFSMSRRLRLPRVGIVDIRLLTEKGTITTIRFFGDYFGQKDIKEFEQILVNQKFIYDEIKKVLQEVDVSEYIDHFSNEELLALLF</sequence>
<evidence type="ECO:0000256" key="2">
    <source>
        <dbReference type="ARBA" id="ARBA00005124"/>
    </source>
</evidence>
<evidence type="ECO:0000313" key="10">
    <source>
        <dbReference type="Proteomes" id="UP000182152"/>
    </source>
</evidence>
<dbReference type="CDD" id="cd16443">
    <property type="entry name" value="LplA"/>
    <property type="match status" value="1"/>
</dbReference>
<dbReference type="PANTHER" id="PTHR12561">
    <property type="entry name" value="LIPOATE-PROTEIN LIGASE"/>
    <property type="match status" value="1"/>
</dbReference>
<dbReference type="GO" id="GO:0009249">
    <property type="term" value="P:protein lipoylation"/>
    <property type="evidence" value="ECO:0007669"/>
    <property type="project" value="InterPro"/>
</dbReference>
<dbReference type="Pfam" id="PF21948">
    <property type="entry name" value="LplA-B_cat"/>
    <property type="match status" value="1"/>
</dbReference>
<evidence type="ECO:0000256" key="3">
    <source>
        <dbReference type="ARBA" id="ARBA00012367"/>
    </source>
</evidence>
<evidence type="ECO:0000259" key="8">
    <source>
        <dbReference type="PROSITE" id="PS51733"/>
    </source>
</evidence>
<reference evidence="9 10" key="1">
    <citation type="submission" date="2014-12" db="EMBL/GenBank/DDBJ databases">
        <title>Draft genome sequences of 29 type strains of Enterococci.</title>
        <authorList>
            <person name="Zhong Z."/>
            <person name="Sun Z."/>
            <person name="Liu W."/>
            <person name="Zhang W."/>
            <person name="Zhang H."/>
        </authorList>
    </citation>
    <scope>NUCLEOTIDE SEQUENCE [LARGE SCALE GENOMIC DNA]</scope>
    <source>
        <strain evidence="9 10">DSM 15687</strain>
    </source>
</reference>
<comment type="catalytic activity">
    <reaction evidence="7">
        <text>L-lysyl-[lipoyl-carrier protein] + (R)-lipoate + ATP = N(6)-[(R)-lipoyl]-L-lysyl-[lipoyl-carrier protein] + AMP + diphosphate + H(+)</text>
        <dbReference type="Rhea" id="RHEA:49288"/>
        <dbReference type="Rhea" id="RHEA-COMP:10500"/>
        <dbReference type="Rhea" id="RHEA-COMP:10502"/>
        <dbReference type="ChEBI" id="CHEBI:15378"/>
        <dbReference type="ChEBI" id="CHEBI:29969"/>
        <dbReference type="ChEBI" id="CHEBI:30616"/>
        <dbReference type="ChEBI" id="CHEBI:33019"/>
        <dbReference type="ChEBI" id="CHEBI:83088"/>
        <dbReference type="ChEBI" id="CHEBI:83099"/>
        <dbReference type="ChEBI" id="CHEBI:456215"/>
        <dbReference type="EC" id="6.3.1.20"/>
    </reaction>
</comment>
<dbReference type="GO" id="GO:0016979">
    <property type="term" value="F:lipoate-protein ligase activity"/>
    <property type="evidence" value="ECO:0007669"/>
    <property type="project" value="UniProtKB-EC"/>
</dbReference>
<dbReference type="Gene3D" id="3.30.930.10">
    <property type="entry name" value="Bira Bifunctional Protein, Domain 2"/>
    <property type="match status" value="1"/>
</dbReference>
<dbReference type="Gene3D" id="3.30.390.50">
    <property type="entry name" value="CO dehydrogenase flavoprotein, C-terminal domain"/>
    <property type="match status" value="1"/>
</dbReference>
<dbReference type="InterPro" id="IPR004143">
    <property type="entry name" value="BPL_LPL_catalytic"/>
</dbReference>
<dbReference type="Pfam" id="PF10437">
    <property type="entry name" value="Lip_prot_lig_C"/>
    <property type="match status" value="1"/>
</dbReference>
<dbReference type="GO" id="GO:0005737">
    <property type="term" value="C:cytoplasm"/>
    <property type="evidence" value="ECO:0007669"/>
    <property type="project" value="TreeGrafter"/>
</dbReference>
<protein>
    <recommendedName>
        <fullName evidence="3">lipoate--protein ligase</fullName>
        <ecNumber evidence="3">6.3.1.20</ecNumber>
    </recommendedName>
</protein>
<dbReference type="NCBIfam" id="TIGR00545">
    <property type="entry name" value="lipoyltrans"/>
    <property type="match status" value="1"/>
</dbReference>
<evidence type="ECO:0000256" key="7">
    <source>
        <dbReference type="ARBA" id="ARBA00048037"/>
    </source>
</evidence>
<dbReference type="GO" id="GO:0017118">
    <property type="term" value="F:lipoyltransferase activity"/>
    <property type="evidence" value="ECO:0007669"/>
    <property type="project" value="TreeGrafter"/>
</dbReference>
<gene>
    <name evidence="9" type="ORF">RV14_GL002367</name>
</gene>
<name>A0A1L8WLD1_9ENTE</name>
<accession>A0A1L8WLD1</accession>
<comment type="caution">
    <text evidence="9">The sequence shown here is derived from an EMBL/GenBank/DDBJ whole genome shotgun (WGS) entry which is preliminary data.</text>
</comment>
<evidence type="ECO:0000256" key="1">
    <source>
        <dbReference type="ARBA" id="ARBA00005085"/>
    </source>
</evidence>
<dbReference type="UniPathway" id="UPA00537">
    <property type="reaction ID" value="UER00594"/>
</dbReference>
<keyword evidence="10" id="KW-1185">Reference proteome</keyword>
<dbReference type="PANTHER" id="PTHR12561:SF3">
    <property type="entry name" value="LIPOYLTRANSFERASE 1, MITOCHONDRIAL"/>
    <property type="match status" value="1"/>
</dbReference>
<evidence type="ECO:0000313" key="9">
    <source>
        <dbReference type="EMBL" id="OJG81824.1"/>
    </source>
</evidence>
<feature type="domain" description="BPL/LPL catalytic" evidence="8">
    <location>
        <begin position="21"/>
        <end position="212"/>
    </location>
</feature>
<keyword evidence="4 9" id="KW-0436">Ligase</keyword>
<dbReference type="SUPFAM" id="SSF82649">
    <property type="entry name" value="SufE/NifU"/>
    <property type="match status" value="1"/>
</dbReference>
<proteinExistence type="predicted"/>
<comment type="pathway">
    <text evidence="2">Protein modification; protein lipoylation via exogenous pathway; protein N(6)-(lipoyl)lysine from lipoate: step 1/2.</text>
</comment>
<dbReference type="Proteomes" id="UP000182152">
    <property type="component" value="Unassembled WGS sequence"/>
</dbReference>
<dbReference type="GO" id="GO:0005524">
    <property type="term" value="F:ATP binding"/>
    <property type="evidence" value="ECO:0007669"/>
    <property type="project" value="UniProtKB-KW"/>
</dbReference>
<dbReference type="InterPro" id="IPR019491">
    <property type="entry name" value="Lipoate_protein_ligase_C"/>
</dbReference>
<evidence type="ECO:0000256" key="5">
    <source>
        <dbReference type="ARBA" id="ARBA00022741"/>
    </source>
</evidence>
<dbReference type="InterPro" id="IPR004562">
    <property type="entry name" value="LipoylTrfase_LipoateP_Ligase"/>
</dbReference>
<keyword evidence="5" id="KW-0547">Nucleotide-binding</keyword>
<dbReference type="STRING" id="150033.RV14_GL002367"/>